<evidence type="ECO:0000256" key="4">
    <source>
        <dbReference type="ARBA" id="ARBA00023239"/>
    </source>
</evidence>
<dbReference type="GO" id="GO:0006783">
    <property type="term" value="P:heme biosynthetic process"/>
    <property type="evidence" value="ECO:0007669"/>
    <property type="project" value="UniProtKB-UniRule"/>
</dbReference>
<dbReference type="KEGG" id="anf:AQPE_0794"/>
<evidence type="ECO:0000256" key="6">
    <source>
        <dbReference type="ARBA" id="ARBA00024536"/>
    </source>
</evidence>
<evidence type="ECO:0000313" key="9">
    <source>
        <dbReference type="EMBL" id="BBE16654.1"/>
    </source>
</evidence>
<dbReference type="HAMAP" id="MF_00323">
    <property type="entry name" value="Ferrochelatase"/>
    <property type="match status" value="1"/>
</dbReference>
<keyword evidence="7" id="KW-0963">Cytoplasm</keyword>
<protein>
    <recommendedName>
        <fullName evidence="7">Ferrochelatase</fullName>
        <ecNumber evidence="7">4.98.1.1</ecNumber>
    </recommendedName>
    <alternativeName>
        <fullName evidence="7">Heme synthase</fullName>
    </alternativeName>
    <alternativeName>
        <fullName evidence="7">Protoheme ferro-lyase</fullName>
    </alternativeName>
</protein>
<dbReference type="PANTHER" id="PTHR11108:SF1">
    <property type="entry name" value="FERROCHELATASE, MITOCHONDRIAL"/>
    <property type="match status" value="1"/>
</dbReference>
<comment type="subcellular location">
    <subcellularLocation>
        <location evidence="7">Cytoplasm</location>
    </subcellularLocation>
</comment>
<dbReference type="NCBIfam" id="TIGR00109">
    <property type="entry name" value="hemH"/>
    <property type="match status" value="1"/>
</dbReference>
<comment type="similarity">
    <text evidence="1 7 8">Belongs to the ferrochelatase family.</text>
</comment>
<evidence type="ECO:0000313" key="10">
    <source>
        <dbReference type="Proteomes" id="UP001193389"/>
    </source>
</evidence>
<dbReference type="EC" id="4.98.1.1" evidence="7"/>
<evidence type="ECO:0000256" key="2">
    <source>
        <dbReference type="ARBA" id="ARBA00023004"/>
    </source>
</evidence>
<dbReference type="GO" id="GO:0005737">
    <property type="term" value="C:cytoplasm"/>
    <property type="evidence" value="ECO:0007669"/>
    <property type="project" value="UniProtKB-SubCell"/>
</dbReference>
<keyword evidence="7" id="KW-0479">Metal-binding</keyword>
<keyword evidence="10" id="KW-1185">Reference proteome</keyword>
<feature type="binding site" evidence="7">
    <location>
        <position position="193"/>
    </location>
    <ligand>
        <name>Fe(2+)</name>
        <dbReference type="ChEBI" id="CHEBI:29033"/>
    </ligand>
</feature>
<dbReference type="CDD" id="cd00419">
    <property type="entry name" value="Ferrochelatase_C"/>
    <property type="match status" value="1"/>
</dbReference>
<keyword evidence="3 7" id="KW-0350">Heme biosynthesis</keyword>
<comment type="catalytic activity">
    <reaction evidence="7">
        <text>heme b + 2 H(+) = protoporphyrin IX + Fe(2+)</text>
        <dbReference type="Rhea" id="RHEA:22584"/>
        <dbReference type="ChEBI" id="CHEBI:15378"/>
        <dbReference type="ChEBI" id="CHEBI:29033"/>
        <dbReference type="ChEBI" id="CHEBI:57306"/>
        <dbReference type="ChEBI" id="CHEBI:60344"/>
        <dbReference type="EC" id="4.98.1.1"/>
    </reaction>
</comment>
<proteinExistence type="inferred from homology"/>
<dbReference type="InterPro" id="IPR033644">
    <property type="entry name" value="Ferrochelatase_C"/>
</dbReference>
<dbReference type="CDD" id="cd03411">
    <property type="entry name" value="Ferrochelatase_N"/>
    <property type="match status" value="1"/>
</dbReference>
<organism evidence="9 10">
    <name type="scientific">Aquipluma nitroreducens</name>
    <dbReference type="NCBI Taxonomy" id="2010828"/>
    <lineage>
        <taxon>Bacteria</taxon>
        <taxon>Pseudomonadati</taxon>
        <taxon>Bacteroidota</taxon>
        <taxon>Bacteroidia</taxon>
        <taxon>Marinilabiliales</taxon>
        <taxon>Prolixibacteraceae</taxon>
        <taxon>Aquipluma</taxon>
    </lineage>
</organism>
<comment type="pathway">
    <text evidence="7">Porphyrin-containing compound metabolism; protoheme biosynthesis; protoheme from protoporphyrin-IX: step 1/1.</text>
</comment>
<accession>A0A5K7S5M6</accession>
<sequence>METKKTAVILINVGTPDEPTVKAVRRYLSEFLNDRRVIDIPLVLQKILVNLIIVPFRAPKSTKLYQRLWTEKGSPLLYYSERVQSGLQQKLGAKADVFMAMRYGNPSIGKALSAIQKGNYDSVVIFPMFPQYASSTNGTAIQAVIDQIRRWNTIPEIHAVNQFYDHPAFLDAFAERIQSYQPENFDHVVFSYHGLPNRHLEKNHPEESITTCNCETALPEFGKFCYKATCYQTTRELASRLGLKVGQYSVSFQSRLSNNWMTPFTDKNLLTRAKQGSKNVLVVAPAFVADCLETTVEIGWEYKEMFIENGGENLQMVESLNDSPRWIAAMQEILTPYLGKSH</sequence>
<dbReference type="Pfam" id="PF00762">
    <property type="entry name" value="Ferrochelatase"/>
    <property type="match status" value="1"/>
</dbReference>
<dbReference type="SUPFAM" id="SSF53800">
    <property type="entry name" value="Chelatase"/>
    <property type="match status" value="1"/>
</dbReference>
<dbReference type="AlphaFoldDB" id="A0A5K7S5M6"/>
<feature type="binding site" evidence="7">
    <location>
        <position position="293"/>
    </location>
    <ligand>
        <name>Fe(2+)</name>
        <dbReference type="ChEBI" id="CHEBI:29033"/>
    </ligand>
</feature>
<evidence type="ECO:0000256" key="8">
    <source>
        <dbReference type="RuleBase" id="RU004185"/>
    </source>
</evidence>
<evidence type="ECO:0000256" key="5">
    <source>
        <dbReference type="ARBA" id="ARBA00023244"/>
    </source>
</evidence>
<evidence type="ECO:0000256" key="1">
    <source>
        <dbReference type="ARBA" id="ARBA00007718"/>
    </source>
</evidence>
<keyword evidence="2 7" id="KW-0408">Iron</keyword>
<dbReference type="InterPro" id="IPR001015">
    <property type="entry name" value="Ferrochelatase"/>
</dbReference>
<evidence type="ECO:0000256" key="7">
    <source>
        <dbReference type="HAMAP-Rule" id="MF_00323"/>
    </source>
</evidence>
<dbReference type="UniPathway" id="UPA00252">
    <property type="reaction ID" value="UER00325"/>
</dbReference>
<keyword evidence="5 7" id="KW-0627">Porphyrin biosynthesis</keyword>
<gene>
    <name evidence="7" type="primary">hemH</name>
    <name evidence="9" type="ORF">AQPE_0794</name>
</gene>
<dbReference type="InterPro" id="IPR033659">
    <property type="entry name" value="Ferrochelatase_N"/>
</dbReference>
<reference evidence="9" key="1">
    <citation type="journal article" date="2020" name="Int. J. Syst. Evol. Microbiol.">
        <title>Aquipluma nitroreducens gen. nov. sp. nov., a novel facultatively anaerobic bacterium isolated from a freshwater lake.</title>
        <authorList>
            <person name="Watanabe M."/>
            <person name="Kojima H."/>
            <person name="Fukui M."/>
        </authorList>
    </citation>
    <scope>NUCLEOTIDE SEQUENCE</scope>
    <source>
        <strain evidence="9">MeG22</strain>
    </source>
</reference>
<comment type="catalytic activity">
    <reaction evidence="6">
        <text>Fe-coproporphyrin III + 2 H(+) = coproporphyrin III + Fe(2+)</text>
        <dbReference type="Rhea" id="RHEA:49572"/>
        <dbReference type="ChEBI" id="CHEBI:15378"/>
        <dbReference type="ChEBI" id="CHEBI:29033"/>
        <dbReference type="ChEBI" id="CHEBI:68438"/>
        <dbReference type="ChEBI" id="CHEBI:131725"/>
        <dbReference type="EC" id="4.99.1.9"/>
    </reaction>
    <physiologicalReaction direction="right-to-left" evidence="6">
        <dbReference type="Rhea" id="RHEA:49574"/>
    </physiologicalReaction>
</comment>
<dbReference type="Proteomes" id="UP001193389">
    <property type="component" value="Chromosome"/>
</dbReference>
<dbReference type="GO" id="GO:0004325">
    <property type="term" value="F:ferrochelatase activity"/>
    <property type="evidence" value="ECO:0007669"/>
    <property type="project" value="UniProtKB-UniRule"/>
</dbReference>
<evidence type="ECO:0000256" key="3">
    <source>
        <dbReference type="ARBA" id="ARBA00023133"/>
    </source>
</evidence>
<dbReference type="PANTHER" id="PTHR11108">
    <property type="entry name" value="FERROCHELATASE"/>
    <property type="match status" value="1"/>
</dbReference>
<dbReference type="Gene3D" id="3.40.50.1400">
    <property type="match status" value="2"/>
</dbReference>
<name>A0A5K7S5M6_9BACT</name>
<dbReference type="EMBL" id="AP018694">
    <property type="protein sequence ID" value="BBE16654.1"/>
    <property type="molecule type" value="Genomic_DNA"/>
</dbReference>
<keyword evidence="4 7" id="KW-0456">Lyase</keyword>
<dbReference type="RefSeq" id="WP_318349708.1">
    <property type="nucleotide sequence ID" value="NZ_AP018694.1"/>
</dbReference>
<comment type="function">
    <text evidence="7">Catalyzes the ferrous insertion into protoporphyrin IX.</text>
</comment>
<dbReference type="GO" id="GO:0046872">
    <property type="term" value="F:metal ion binding"/>
    <property type="evidence" value="ECO:0007669"/>
    <property type="project" value="UniProtKB-KW"/>
</dbReference>